<name>A0A0K0FDH9_STRVS</name>
<reference evidence="2" key="2">
    <citation type="submission" date="2015-08" db="UniProtKB">
        <authorList>
            <consortium name="WormBaseParasite"/>
        </authorList>
    </citation>
    <scope>IDENTIFICATION</scope>
</reference>
<accession>A0A0K0FDH9</accession>
<dbReference type="WBParaSite" id="SVE_0690500.1">
    <property type="protein sequence ID" value="SVE_0690500.1"/>
    <property type="gene ID" value="SVE_0690500"/>
</dbReference>
<reference evidence="1" key="1">
    <citation type="submission" date="2014-07" db="EMBL/GenBank/DDBJ databases">
        <authorList>
            <person name="Martin A.A"/>
            <person name="De Silva N."/>
        </authorList>
    </citation>
    <scope>NUCLEOTIDE SEQUENCE</scope>
</reference>
<protein>
    <submittedName>
        <fullName evidence="2">Secreted protein</fullName>
    </submittedName>
</protein>
<proteinExistence type="predicted"/>
<dbReference type="AlphaFoldDB" id="A0A0K0FDH9"/>
<dbReference type="Proteomes" id="UP000035680">
    <property type="component" value="Unassembled WGS sequence"/>
</dbReference>
<evidence type="ECO:0000313" key="1">
    <source>
        <dbReference type="Proteomes" id="UP000035680"/>
    </source>
</evidence>
<keyword evidence="1" id="KW-1185">Reference proteome</keyword>
<evidence type="ECO:0000313" key="2">
    <source>
        <dbReference type="WBParaSite" id="SVE_0690500.1"/>
    </source>
</evidence>
<organism evidence="1 2">
    <name type="scientific">Strongyloides venezuelensis</name>
    <name type="common">Threadworm</name>
    <dbReference type="NCBI Taxonomy" id="75913"/>
    <lineage>
        <taxon>Eukaryota</taxon>
        <taxon>Metazoa</taxon>
        <taxon>Ecdysozoa</taxon>
        <taxon>Nematoda</taxon>
        <taxon>Chromadorea</taxon>
        <taxon>Rhabditida</taxon>
        <taxon>Tylenchina</taxon>
        <taxon>Panagrolaimomorpha</taxon>
        <taxon>Strongyloidoidea</taxon>
        <taxon>Strongyloididae</taxon>
        <taxon>Strongyloides</taxon>
    </lineage>
</organism>
<sequence length="142" mass="15868">MTSFYTSCMRVVTWSFILISGKSLFVIEFSSSFASSSSSIHSFVEFKSKNNSYDATIFAIISSPCSCLNSCNKWDKQLAEKVFKYAARIFPRSFFKIPSAPIDDASYWTVNVVISLTEVNLLAFTAASIHLSYHSFSNFVGV</sequence>